<keyword evidence="3" id="KW-1185">Reference proteome</keyword>
<protein>
    <submittedName>
        <fullName evidence="2">Uncharacterized protein</fullName>
    </submittedName>
</protein>
<comment type="caution">
    <text evidence="2">The sequence shown here is derived from an EMBL/GenBank/DDBJ whole genome shotgun (WGS) entry which is preliminary data.</text>
</comment>
<accession>A0A4Y2N529</accession>
<sequence length="80" mass="9319">MNRVYGEDFKSDGVGCECCRKFKDERTDVHDEEGQVCRNKRSCSMSSRQLLEQFKWDVSDHGICPDLATTDFHLFPELKN</sequence>
<evidence type="ECO:0000313" key="2">
    <source>
        <dbReference type="EMBL" id="GBN33710.1"/>
    </source>
</evidence>
<dbReference type="EMBL" id="BGPR01285321">
    <property type="protein sequence ID" value="GBN33671.1"/>
    <property type="molecule type" value="Genomic_DNA"/>
</dbReference>
<dbReference type="OrthoDB" id="10042427at2759"/>
<reference evidence="2 3" key="1">
    <citation type="journal article" date="2019" name="Sci. Rep.">
        <title>Orb-weaving spider Araneus ventricosus genome elucidates the spidroin gene catalogue.</title>
        <authorList>
            <person name="Kono N."/>
            <person name="Nakamura H."/>
            <person name="Ohtoshi R."/>
            <person name="Moran D.A.P."/>
            <person name="Shinohara A."/>
            <person name="Yoshida Y."/>
            <person name="Fujiwara M."/>
            <person name="Mori M."/>
            <person name="Tomita M."/>
            <person name="Arakawa K."/>
        </authorList>
    </citation>
    <scope>NUCLEOTIDE SEQUENCE [LARGE SCALE GENOMIC DNA]</scope>
</reference>
<evidence type="ECO:0000313" key="1">
    <source>
        <dbReference type="EMBL" id="GBN33671.1"/>
    </source>
</evidence>
<dbReference type="EMBL" id="BGPR01285338">
    <property type="protein sequence ID" value="GBN33710.1"/>
    <property type="molecule type" value="Genomic_DNA"/>
</dbReference>
<gene>
    <name evidence="1" type="ORF">AVEN_66347_1</name>
    <name evidence="2" type="ORF">AVEN_95286_1</name>
</gene>
<dbReference type="AlphaFoldDB" id="A0A4Y2N529"/>
<proteinExistence type="predicted"/>
<dbReference type="Proteomes" id="UP000499080">
    <property type="component" value="Unassembled WGS sequence"/>
</dbReference>
<organism evidence="2 3">
    <name type="scientific">Araneus ventricosus</name>
    <name type="common">Orbweaver spider</name>
    <name type="synonym">Epeira ventricosa</name>
    <dbReference type="NCBI Taxonomy" id="182803"/>
    <lineage>
        <taxon>Eukaryota</taxon>
        <taxon>Metazoa</taxon>
        <taxon>Ecdysozoa</taxon>
        <taxon>Arthropoda</taxon>
        <taxon>Chelicerata</taxon>
        <taxon>Arachnida</taxon>
        <taxon>Araneae</taxon>
        <taxon>Araneomorphae</taxon>
        <taxon>Entelegynae</taxon>
        <taxon>Araneoidea</taxon>
        <taxon>Araneidae</taxon>
        <taxon>Araneus</taxon>
    </lineage>
</organism>
<evidence type="ECO:0000313" key="3">
    <source>
        <dbReference type="Proteomes" id="UP000499080"/>
    </source>
</evidence>
<name>A0A4Y2N529_ARAVE</name>